<keyword evidence="5" id="KW-0410">Iron transport</keyword>
<keyword evidence="9 15" id="KW-0798">TonB box</keyword>
<dbReference type="InterPro" id="IPR037066">
    <property type="entry name" value="Plug_dom_sf"/>
</dbReference>
<evidence type="ECO:0000256" key="1">
    <source>
        <dbReference type="ARBA" id="ARBA00004571"/>
    </source>
</evidence>
<dbReference type="Pfam" id="PF00593">
    <property type="entry name" value="TonB_dep_Rec_b-barrel"/>
    <property type="match status" value="1"/>
</dbReference>
<dbReference type="PANTHER" id="PTHR30069">
    <property type="entry name" value="TONB-DEPENDENT OUTER MEMBRANE RECEPTOR"/>
    <property type="match status" value="1"/>
</dbReference>
<dbReference type="GO" id="GO:0009279">
    <property type="term" value="C:cell outer membrane"/>
    <property type="evidence" value="ECO:0007669"/>
    <property type="project" value="UniProtKB-SubCell"/>
</dbReference>
<dbReference type="PROSITE" id="PS01156">
    <property type="entry name" value="TONB_DEPENDENT_REC_2"/>
    <property type="match status" value="1"/>
</dbReference>
<protein>
    <submittedName>
        <fullName evidence="18">Hemoglobin/transferrin/lactoferrin receptor protein</fullName>
    </submittedName>
</protein>
<evidence type="ECO:0000313" key="18">
    <source>
        <dbReference type="EMBL" id="SHE28872.1"/>
    </source>
</evidence>
<dbReference type="AlphaFoldDB" id="A0A1M4S9L7"/>
<evidence type="ECO:0000256" key="12">
    <source>
        <dbReference type="ARBA" id="ARBA00023237"/>
    </source>
</evidence>
<comment type="similarity">
    <text evidence="2 13 15">Belongs to the TonB-dependent receptor family.</text>
</comment>
<evidence type="ECO:0000256" key="13">
    <source>
        <dbReference type="PROSITE-ProRule" id="PRU01360"/>
    </source>
</evidence>
<evidence type="ECO:0000256" key="7">
    <source>
        <dbReference type="ARBA" id="ARBA00022729"/>
    </source>
</evidence>
<evidence type="ECO:0000256" key="9">
    <source>
        <dbReference type="ARBA" id="ARBA00023077"/>
    </source>
</evidence>
<dbReference type="STRING" id="1122156.SAMN02745117_00045"/>
<evidence type="ECO:0000256" key="11">
    <source>
        <dbReference type="ARBA" id="ARBA00023170"/>
    </source>
</evidence>
<gene>
    <name evidence="18" type="ORF">SAMN02745117_00045</name>
</gene>
<evidence type="ECO:0000256" key="14">
    <source>
        <dbReference type="PROSITE-ProRule" id="PRU10144"/>
    </source>
</evidence>
<dbReference type="PROSITE" id="PS52016">
    <property type="entry name" value="TONB_DEPENDENT_REC_3"/>
    <property type="match status" value="1"/>
</dbReference>
<dbReference type="GO" id="GO:0015232">
    <property type="term" value="F:heme transmembrane transporter activity"/>
    <property type="evidence" value="ECO:0007669"/>
    <property type="project" value="InterPro"/>
</dbReference>
<dbReference type="OrthoDB" id="6046653at2"/>
<dbReference type="InterPro" id="IPR036942">
    <property type="entry name" value="Beta-barrel_TonB_sf"/>
</dbReference>
<dbReference type="InterPro" id="IPR011662">
    <property type="entry name" value="Secretin/TonB_short_N"/>
</dbReference>
<evidence type="ECO:0000256" key="16">
    <source>
        <dbReference type="SAM" id="MobiDB-lite"/>
    </source>
</evidence>
<evidence type="ECO:0000256" key="5">
    <source>
        <dbReference type="ARBA" id="ARBA00022496"/>
    </source>
</evidence>
<dbReference type="GO" id="GO:0015344">
    <property type="term" value="F:siderophore uptake transmembrane transporter activity"/>
    <property type="evidence" value="ECO:0007669"/>
    <property type="project" value="TreeGrafter"/>
</dbReference>
<evidence type="ECO:0000256" key="10">
    <source>
        <dbReference type="ARBA" id="ARBA00023136"/>
    </source>
</evidence>
<keyword evidence="12 13" id="KW-0998">Cell outer membrane</keyword>
<dbReference type="Pfam" id="PF07660">
    <property type="entry name" value="STN"/>
    <property type="match status" value="1"/>
</dbReference>
<dbReference type="Gene3D" id="3.55.50.30">
    <property type="match status" value="1"/>
</dbReference>
<evidence type="ECO:0000256" key="15">
    <source>
        <dbReference type="RuleBase" id="RU003357"/>
    </source>
</evidence>
<comment type="subcellular location">
    <subcellularLocation>
        <location evidence="1 13">Cell outer membrane</location>
        <topology evidence="1 13">Multi-pass membrane protein</topology>
    </subcellularLocation>
</comment>
<evidence type="ECO:0000256" key="6">
    <source>
        <dbReference type="ARBA" id="ARBA00022692"/>
    </source>
</evidence>
<evidence type="ECO:0000256" key="4">
    <source>
        <dbReference type="ARBA" id="ARBA00022452"/>
    </source>
</evidence>
<accession>A0A1M4S9L7</accession>
<dbReference type="Gene3D" id="2.40.170.20">
    <property type="entry name" value="TonB-dependent receptor, beta-barrel domain"/>
    <property type="match status" value="1"/>
</dbReference>
<feature type="region of interest" description="Disordered" evidence="16">
    <location>
        <begin position="1"/>
        <end position="20"/>
    </location>
</feature>
<keyword evidence="10 13" id="KW-0472">Membrane</keyword>
<name>A0A1M4S9L7_9BURK</name>
<dbReference type="SUPFAM" id="SSF56935">
    <property type="entry name" value="Porins"/>
    <property type="match status" value="1"/>
</dbReference>
<keyword evidence="11 18" id="KW-0675">Receptor</keyword>
<dbReference type="NCBIfam" id="TIGR01785">
    <property type="entry name" value="TonB-hemin"/>
    <property type="match status" value="1"/>
</dbReference>
<feature type="short sequence motif" description="TonB C-terminal box" evidence="14">
    <location>
        <begin position="829"/>
        <end position="846"/>
    </location>
</feature>
<evidence type="ECO:0000256" key="2">
    <source>
        <dbReference type="ARBA" id="ARBA00009810"/>
    </source>
</evidence>
<keyword evidence="8" id="KW-0408">Iron</keyword>
<feature type="region of interest" description="Disordered" evidence="16">
    <location>
        <begin position="270"/>
        <end position="294"/>
    </location>
</feature>
<evidence type="ECO:0000256" key="3">
    <source>
        <dbReference type="ARBA" id="ARBA00022448"/>
    </source>
</evidence>
<dbReference type="EMBL" id="FQUZ01000001">
    <property type="protein sequence ID" value="SHE28872.1"/>
    <property type="molecule type" value="Genomic_DNA"/>
</dbReference>
<keyword evidence="5" id="KW-0406">Ion transport</keyword>
<dbReference type="GO" id="GO:0044718">
    <property type="term" value="P:siderophore transmembrane transport"/>
    <property type="evidence" value="ECO:0007669"/>
    <property type="project" value="TreeGrafter"/>
</dbReference>
<feature type="compositionally biased region" description="Low complexity" evidence="16">
    <location>
        <begin position="274"/>
        <end position="286"/>
    </location>
</feature>
<dbReference type="InterPro" id="IPR011276">
    <property type="entry name" value="TonB_haem/Hb_rcpt"/>
</dbReference>
<dbReference type="Pfam" id="PF07715">
    <property type="entry name" value="Plug"/>
    <property type="match status" value="1"/>
</dbReference>
<feature type="compositionally biased region" description="Basic residues" evidence="16">
    <location>
        <begin position="1"/>
        <end position="14"/>
    </location>
</feature>
<dbReference type="InterPro" id="IPR012910">
    <property type="entry name" value="Plug_dom"/>
</dbReference>
<keyword evidence="7" id="KW-0732">Signal</keyword>
<evidence type="ECO:0000259" key="17">
    <source>
        <dbReference type="SMART" id="SM00965"/>
    </source>
</evidence>
<dbReference type="InterPro" id="IPR000531">
    <property type="entry name" value="Beta-barrel_TonB"/>
</dbReference>
<dbReference type="SMART" id="SM00965">
    <property type="entry name" value="STN"/>
    <property type="match status" value="1"/>
</dbReference>
<keyword evidence="4 13" id="KW-1134">Transmembrane beta strand</keyword>
<evidence type="ECO:0000313" key="19">
    <source>
        <dbReference type="Proteomes" id="UP000184327"/>
    </source>
</evidence>
<dbReference type="PANTHER" id="PTHR30069:SF41">
    <property type="entry name" value="HEME_HEMOPEXIN UTILIZATION PROTEIN C"/>
    <property type="match status" value="1"/>
</dbReference>
<dbReference type="InterPro" id="IPR010917">
    <property type="entry name" value="TonB_rcpt_CS"/>
</dbReference>
<keyword evidence="6 13" id="KW-0812">Transmembrane</keyword>
<evidence type="ECO:0000256" key="8">
    <source>
        <dbReference type="ARBA" id="ARBA00023004"/>
    </source>
</evidence>
<keyword evidence="19" id="KW-1185">Reference proteome</keyword>
<keyword evidence="3 13" id="KW-0813">Transport</keyword>
<reference evidence="18 19" key="1">
    <citation type="submission" date="2016-11" db="EMBL/GenBank/DDBJ databases">
        <authorList>
            <person name="Jaros S."/>
            <person name="Januszkiewicz K."/>
            <person name="Wedrychowicz H."/>
        </authorList>
    </citation>
    <scope>NUCLEOTIDE SEQUENCE [LARGE SCALE GENOMIC DNA]</scope>
    <source>
        <strain evidence="18 19">DSM 16112</strain>
    </source>
</reference>
<feature type="domain" description="Secretin/TonB short N-terminal" evidence="17">
    <location>
        <begin position="69"/>
        <end position="119"/>
    </location>
</feature>
<dbReference type="InterPro" id="IPR039426">
    <property type="entry name" value="TonB-dep_rcpt-like"/>
</dbReference>
<dbReference type="Gene3D" id="2.170.130.10">
    <property type="entry name" value="TonB-dependent receptor, plug domain"/>
    <property type="match status" value="1"/>
</dbReference>
<organism evidence="18 19">
    <name type="scientific">Lampropedia hyalina DSM 16112</name>
    <dbReference type="NCBI Taxonomy" id="1122156"/>
    <lineage>
        <taxon>Bacteria</taxon>
        <taxon>Pseudomonadati</taxon>
        <taxon>Pseudomonadota</taxon>
        <taxon>Betaproteobacteria</taxon>
        <taxon>Burkholderiales</taxon>
        <taxon>Comamonadaceae</taxon>
        <taxon>Lampropedia</taxon>
    </lineage>
</organism>
<dbReference type="Proteomes" id="UP000184327">
    <property type="component" value="Unassembled WGS sequence"/>
</dbReference>
<sequence>MHISHAKRGPRRKAGQAPGRPARYTIAQALLVGLLATSLHSAHAQGSEYHIAAQPLDNTLSQIAERHGLQLLAPANLTQGLQAAPVQGRLTLEQAIARALAGSGLTATRSGNTLVVQRHNTEANRPVNHALPEVAVTAAAEVPFGNTASTSTLGGEQLNRFSVTNAGDLFKGMTGVTAANNRTGASLDLNVRGIQGMGRVKILVDGTQSASSDYRGYGGTASHTFVDPELLGGATVSKGPDAGPYGAGATGGVVSLRTLEANDLIQPGNSYGLRLRGTRGNNSSSGSLGGTDGAGNAIPSNNHIASAAGAWKVNERLELVAAVAQRKSGNYSVGGHGGKDNIFPGGSRPVGQWFTIADTPKGTVVDNTSQDARSALLKSTLYLPHEQTLDLGFTSYDNAYGNPRLTMTTEGTPSQHRLSETDKQTYTAKYAWMPDGNPLIDLRANVWGARSEEYRAGGTWGSAHEQISVTRSSGLELWNTSRFAWGWLPRLDVRYGATWLNEKLDITELGTANVAGVNPDGQRDTYSLFAQFEAQPTDWLLLHGGLRRDSYQLKGSKNFTSSIPGQADIITQYDDSDSRINPSIGAAVLPWGEREEFFVRYSEGWRPGSIREVMNSYDPASMPNGPVVPELSKNLEIGTSINAQGLLNANDRAKAGLTFFNTKYENYVIGGLGTFSNIPGVRYRGLELELDYDTGWLFAEYGLTRYLKQQVCNGGILGCTNGEYYASDIELEGINAPPRYQHSFTLGTRLLERKLVLGLRATVVDDRMMPKLNQDGSRNSTAAWTAGWTAYTVYDLFGSYQFNKRLAVNFGVENLRDEYYLEANTPTQLAIPAPGRTAKVTLTYQF</sequence>
<proteinExistence type="inferred from homology"/>
<dbReference type="RefSeq" id="WP_073353231.1">
    <property type="nucleotide sequence ID" value="NZ_FQUZ01000001.1"/>
</dbReference>